<dbReference type="AlphaFoldDB" id="A0A226XAP3"/>
<evidence type="ECO:0000313" key="2">
    <source>
        <dbReference type="Proteomes" id="UP000214720"/>
    </source>
</evidence>
<reference evidence="2" key="1">
    <citation type="submission" date="2017-01" db="EMBL/GenBank/DDBJ databases">
        <title>Genome Analysis of Deinococcus marmoris KOPRI26562.</title>
        <authorList>
            <person name="Kim J.H."/>
            <person name="Oh H.-M."/>
        </authorList>
    </citation>
    <scope>NUCLEOTIDE SEQUENCE [LARGE SCALE GENOMIC DNA]</scope>
    <source>
        <strain evidence="2">PAMC 26633</strain>
    </source>
</reference>
<dbReference type="Proteomes" id="UP000214720">
    <property type="component" value="Unassembled WGS sequence"/>
</dbReference>
<comment type="caution">
    <text evidence="1">The sequence shown here is derived from an EMBL/GenBank/DDBJ whole genome shotgun (WGS) entry which is preliminary data.</text>
</comment>
<evidence type="ECO:0000313" key="1">
    <source>
        <dbReference type="EMBL" id="OXC80514.1"/>
    </source>
</evidence>
<protein>
    <submittedName>
        <fullName evidence="1">Uncharacterized protein</fullName>
    </submittedName>
</protein>
<name>A0A226XAP3_CABSO</name>
<dbReference type="EMBL" id="MTHB01000013">
    <property type="protein sequence ID" value="OXC80514.1"/>
    <property type="molecule type" value="Genomic_DNA"/>
</dbReference>
<sequence length="46" mass="5036">MLLMVGGDNVLVWSSFQSITYGGDTPVIDVKPICWHRAINSLTSRG</sequence>
<organism evidence="1 2">
    <name type="scientific">Caballeronia sordidicola</name>
    <name type="common">Burkholderia sordidicola</name>
    <dbReference type="NCBI Taxonomy" id="196367"/>
    <lineage>
        <taxon>Bacteria</taxon>
        <taxon>Pseudomonadati</taxon>
        <taxon>Pseudomonadota</taxon>
        <taxon>Betaproteobacteria</taxon>
        <taxon>Burkholderiales</taxon>
        <taxon>Burkholderiaceae</taxon>
        <taxon>Caballeronia</taxon>
    </lineage>
</organism>
<accession>A0A226XAP3</accession>
<gene>
    <name evidence="1" type="ORF">BSU04_01330</name>
</gene>
<proteinExistence type="predicted"/>